<dbReference type="CDD" id="cd00051">
    <property type="entry name" value="EFh"/>
    <property type="match status" value="1"/>
</dbReference>
<dbReference type="PANTHER" id="PTHR34524">
    <property type="entry name" value="CALCYPHOSIN"/>
    <property type="match status" value="1"/>
</dbReference>
<keyword evidence="3" id="KW-0106">Calcium</keyword>
<feature type="domain" description="EF-hand" evidence="5">
    <location>
        <begin position="56"/>
        <end position="91"/>
    </location>
</feature>
<evidence type="ECO:0000313" key="6">
    <source>
        <dbReference type="EMBL" id="CAE0109642.1"/>
    </source>
</evidence>
<dbReference type="SMART" id="SM00054">
    <property type="entry name" value="EFh"/>
    <property type="match status" value="4"/>
</dbReference>
<evidence type="ECO:0000256" key="2">
    <source>
        <dbReference type="ARBA" id="ARBA00022737"/>
    </source>
</evidence>
<evidence type="ECO:0000259" key="5">
    <source>
        <dbReference type="PROSITE" id="PS50222"/>
    </source>
</evidence>
<organism evidence="6">
    <name type="scientific">Haptolina ericina</name>
    <dbReference type="NCBI Taxonomy" id="156174"/>
    <lineage>
        <taxon>Eukaryota</taxon>
        <taxon>Haptista</taxon>
        <taxon>Haptophyta</taxon>
        <taxon>Prymnesiophyceae</taxon>
        <taxon>Prymnesiales</taxon>
        <taxon>Prymnesiaceae</taxon>
        <taxon>Haptolina</taxon>
    </lineage>
</organism>
<keyword evidence="1" id="KW-0479">Metal-binding</keyword>
<dbReference type="PROSITE" id="PS50222">
    <property type="entry name" value="EF_HAND_2"/>
    <property type="match status" value="4"/>
</dbReference>
<dbReference type="Pfam" id="PF13499">
    <property type="entry name" value="EF-hand_7"/>
    <property type="match status" value="2"/>
</dbReference>
<dbReference type="InterPro" id="IPR018247">
    <property type="entry name" value="EF_Hand_1_Ca_BS"/>
</dbReference>
<dbReference type="PANTHER" id="PTHR34524:SF6">
    <property type="entry name" value="CALCYPHOSINE LIKE"/>
    <property type="match status" value="1"/>
</dbReference>
<evidence type="ECO:0000256" key="1">
    <source>
        <dbReference type="ARBA" id="ARBA00022723"/>
    </source>
</evidence>
<evidence type="ECO:0000256" key="4">
    <source>
        <dbReference type="SAM" id="MobiDB-lite"/>
    </source>
</evidence>
<name>A0A7S3ANP4_9EUKA</name>
<sequence length="386" mass="42322">MDAEALVVRMQETLKKRGAQGIRGLARNFKICDRDGSNKLDIPELGKCCSMCKLGLSPEEVTQLHHFFDADGDGLVSFDEFIRTIRGRLSPVRRKLVIKVFNALDSAGDQNGYLTIDDIAPAYNCANHPDVKAGKRTEKEILTDFLDGFEGGESYGDRNGIVTLDEWIKYYEELSSSIDTDDYFGQMITSTWSALKTKGPDGKLINAIQFVPASQVDSLESILKKAIYQKKKSVSETRTLEEAFKQFDTDKSGEVSFKEFRQAMERFGLHVSGQTAGMGGVPLDVLQGLFDRYDTDASGVLSYPQFASGVFGVQQGATKDPGANPMLPSLARGDENRPATRLGNADRPSTASLAYGDAGHTRGRSMANPGKPTDPDAYKKHNNIFG</sequence>
<proteinExistence type="predicted"/>
<feature type="region of interest" description="Disordered" evidence="4">
    <location>
        <begin position="330"/>
        <end position="386"/>
    </location>
</feature>
<dbReference type="InterPro" id="IPR051581">
    <property type="entry name" value="Ca-bind"/>
</dbReference>
<dbReference type="PROSITE" id="PS00018">
    <property type="entry name" value="EF_HAND_1"/>
    <property type="match status" value="3"/>
</dbReference>
<feature type="domain" description="EF-hand" evidence="5">
    <location>
        <begin position="235"/>
        <end position="270"/>
    </location>
</feature>
<dbReference type="GO" id="GO:0005509">
    <property type="term" value="F:calcium ion binding"/>
    <property type="evidence" value="ECO:0007669"/>
    <property type="project" value="InterPro"/>
</dbReference>
<dbReference type="InterPro" id="IPR011992">
    <property type="entry name" value="EF-hand-dom_pair"/>
</dbReference>
<dbReference type="EMBL" id="HBHX01018575">
    <property type="protein sequence ID" value="CAE0109642.1"/>
    <property type="molecule type" value="Transcribed_RNA"/>
</dbReference>
<accession>A0A7S3ANP4</accession>
<dbReference type="Gene3D" id="1.10.238.10">
    <property type="entry name" value="EF-hand"/>
    <property type="match status" value="3"/>
</dbReference>
<dbReference type="InterPro" id="IPR002048">
    <property type="entry name" value="EF_hand_dom"/>
</dbReference>
<reference evidence="6" key="1">
    <citation type="submission" date="2021-01" db="EMBL/GenBank/DDBJ databases">
        <authorList>
            <person name="Corre E."/>
            <person name="Pelletier E."/>
            <person name="Niang G."/>
            <person name="Scheremetjew M."/>
            <person name="Finn R."/>
            <person name="Kale V."/>
            <person name="Holt S."/>
            <person name="Cochrane G."/>
            <person name="Meng A."/>
            <person name="Brown T."/>
            <person name="Cohen L."/>
        </authorList>
    </citation>
    <scope>NUCLEOTIDE SEQUENCE</scope>
    <source>
        <strain evidence="6">CCMP281</strain>
    </source>
</reference>
<keyword evidence="2" id="KW-0677">Repeat</keyword>
<dbReference type="AlphaFoldDB" id="A0A7S3ANP4"/>
<dbReference type="SUPFAM" id="SSF47473">
    <property type="entry name" value="EF-hand"/>
    <property type="match status" value="2"/>
</dbReference>
<feature type="domain" description="EF-hand" evidence="5">
    <location>
        <begin position="20"/>
        <end position="55"/>
    </location>
</feature>
<evidence type="ECO:0000256" key="3">
    <source>
        <dbReference type="ARBA" id="ARBA00022837"/>
    </source>
</evidence>
<feature type="domain" description="EF-hand" evidence="5">
    <location>
        <begin position="281"/>
        <end position="316"/>
    </location>
</feature>
<gene>
    <name evidence="6" type="ORF">HERI1096_LOCUS10302</name>
</gene>
<protein>
    <recommendedName>
        <fullName evidence="5">EF-hand domain-containing protein</fullName>
    </recommendedName>
</protein>